<comment type="caution">
    <text evidence="4">The sequence shown here is derived from an EMBL/GenBank/DDBJ whole genome shotgun (WGS) entry which is preliminary data.</text>
</comment>
<evidence type="ECO:0000313" key="5">
    <source>
        <dbReference type="Proteomes" id="UP000224006"/>
    </source>
</evidence>
<feature type="signal peptide" evidence="2">
    <location>
        <begin position="1"/>
        <end position="32"/>
    </location>
</feature>
<dbReference type="KEGG" id="bbes:BESB_081970"/>
<evidence type="ECO:0000256" key="1">
    <source>
        <dbReference type="SAM" id="MobiDB-lite"/>
    </source>
</evidence>
<dbReference type="Proteomes" id="UP000224006">
    <property type="component" value="Chromosome VIII"/>
</dbReference>
<feature type="compositionally biased region" description="Low complexity" evidence="1">
    <location>
        <begin position="143"/>
        <end position="154"/>
    </location>
</feature>
<feature type="compositionally biased region" description="Low complexity" evidence="1">
    <location>
        <begin position="317"/>
        <end position="328"/>
    </location>
</feature>
<dbReference type="InterPro" id="IPR036755">
    <property type="entry name" value="SRS_dom_sf"/>
</dbReference>
<evidence type="ECO:0000313" key="4">
    <source>
        <dbReference type="EMBL" id="PFH32998.1"/>
    </source>
</evidence>
<dbReference type="RefSeq" id="XP_029217007.1">
    <property type="nucleotide sequence ID" value="XM_029366547.1"/>
</dbReference>
<dbReference type="Pfam" id="PF04092">
    <property type="entry name" value="SAG"/>
    <property type="match status" value="1"/>
</dbReference>
<dbReference type="SUPFAM" id="SSF74877">
    <property type="entry name" value="Major surface antigen p30, SAG1"/>
    <property type="match status" value="1"/>
</dbReference>
<gene>
    <name evidence="4" type="ORF">BESB_081970</name>
</gene>
<organism evidence="4 5">
    <name type="scientific">Besnoitia besnoiti</name>
    <name type="common">Apicomplexan protozoan</name>
    <dbReference type="NCBI Taxonomy" id="94643"/>
    <lineage>
        <taxon>Eukaryota</taxon>
        <taxon>Sar</taxon>
        <taxon>Alveolata</taxon>
        <taxon>Apicomplexa</taxon>
        <taxon>Conoidasida</taxon>
        <taxon>Coccidia</taxon>
        <taxon>Eucoccidiorida</taxon>
        <taxon>Eimeriorina</taxon>
        <taxon>Sarcocystidae</taxon>
        <taxon>Besnoitia</taxon>
    </lineage>
</organism>
<keyword evidence="2" id="KW-0732">Signal</keyword>
<reference evidence="4 5" key="1">
    <citation type="submission" date="2017-09" db="EMBL/GenBank/DDBJ databases">
        <title>Genome sequencing of Besnoitia besnoiti strain Bb-Ger1.</title>
        <authorList>
            <person name="Schares G."/>
            <person name="Venepally P."/>
            <person name="Lorenzi H.A."/>
        </authorList>
    </citation>
    <scope>NUCLEOTIDE SEQUENCE [LARGE SCALE GENOMIC DNA]</scope>
    <source>
        <strain evidence="4 5">Bb-Ger1</strain>
    </source>
</reference>
<feature type="domain" description="SRS" evidence="3">
    <location>
        <begin position="372"/>
        <end position="494"/>
    </location>
</feature>
<feature type="region of interest" description="Disordered" evidence="1">
    <location>
        <begin position="136"/>
        <end position="328"/>
    </location>
</feature>
<dbReference type="AlphaFoldDB" id="A0A2A9M3D3"/>
<feature type="compositionally biased region" description="Basic and acidic residues" evidence="1">
    <location>
        <begin position="301"/>
        <end position="312"/>
    </location>
</feature>
<sequence length="524" mass="53554">MRYSGESSAGNRPLFIALISLLVILCASPTFCAPPTAHSQEVTDVPECTGDGGLTLTFHVSETEKKFRCPTGWELEPGAATAAFQGKASEVELETILNGAKLEKVKEAYTLSLPSGPVRNPRTWYYVCKEMGATGHLPEDENSSSQSESSQAGSSTGGAEVGGSDSEGPSRHESEISPPGGNTGVGGQVSSQKDEPHTGAGSQSLPAGPAQGSGGSTGDSNSAADKVESDQTSDVPKGPNGVDVPSGGLGSEPDGAGKKQSSNTRHGDTPDASSIISSRGVLQGPASQEERDTELETDDLGQGHEEENRNEQEETETSPASVRPSSAAALAEIGAKAAKTALRASRAAAEPSAEQALKTCKVTVQVLPSSVIECAAGETKTAAVSAVGTPAVFSCGNGLALDLAASMEKVYDDEDGKCASQATLKDLVDGTLSSSPLTAVAEENSKAYILSVDALPDKERHLCYKCVPTSNGEEAAKSTTQEEQPKACMLKVSVTSMASSSSSWVDVSAGAFVGAFLCGLASTA</sequence>
<evidence type="ECO:0000259" key="3">
    <source>
        <dbReference type="Pfam" id="PF04092"/>
    </source>
</evidence>
<name>A0A2A9M3D3_BESBE</name>
<dbReference type="InterPro" id="IPR007226">
    <property type="entry name" value="SRS_dom"/>
</dbReference>
<feature type="chain" id="PRO_5012925119" description="SRS domain-containing protein" evidence="2">
    <location>
        <begin position="33"/>
        <end position="524"/>
    </location>
</feature>
<dbReference type="OrthoDB" id="331015at2759"/>
<protein>
    <recommendedName>
        <fullName evidence="3">SRS domain-containing protein</fullName>
    </recommendedName>
</protein>
<evidence type="ECO:0000256" key="2">
    <source>
        <dbReference type="SAM" id="SignalP"/>
    </source>
</evidence>
<dbReference type="GO" id="GO:0016020">
    <property type="term" value="C:membrane"/>
    <property type="evidence" value="ECO:0007669"/>
    <property type="project" value="InterPro"/>
</dbReference>
<dbReference type="VEuPathDB" id="ToxoDB:BESB_081970"/>
<dbReference type="GeneID" id="40313123"/>
<proteinExistence type="predicted"/>
<accession>A0A2A9M3D3</accession>
<dbReference type="Gene3D" id="2.60.40.1320">
    <property type="entry name" value="SRS domain"/>
    <property type="match status" value="2"/>
</dbReference>
<keyword evidence="5" id="KW-1185">Reference proteome</keyword>
<dbReference type="EMBL" id="NWUJ01000009">
    <property type="protein sequence ID" value="PFH32998.1"/>
    <property type="molecule type" value="Genomic_DNA"/>
</dbReference>